<dbReference type="AlphaFoldDB" id="A0A9R0ZI00"/>
<dbReference type="InterPro" id="IPR036047">
    <property type="entry name" value="F-box-like_dom_sf"/>
</dbReference>
<feature type="domain" description="KIB1-4 beta-propeller" evidence="1">
    <location>
        <begin position="73"/>
        <end position="368"/>
    </location>
</feature>
<dbReference type="PANTHER" id="PTHR44586">
    <property type="entry name" value="F-BOX DOMAIN CONTAINING PROTEIN, EXPRESSED"/>
    <property type="match status" value="1"/>
</dbReference>
<keyword evidence="4" id="KW-1185">Reference proteome</keyword>
<evidence type="ECO:0000313" key="3">
    <source>
        <dbReference type="EMBL" id="VAI77131.1"/>
    </source>
</evidence>
<proteinExistence type="predicted"/>
<organism evidence="3 4">
    <name type="scientific">Triticum turgidum subsp. durum</name>
    <name type="common">Durum wheat</name>
    <name type="synonym">Triticum durum</name>
    <dbReference type="NCBI Taxonomy" id="4567"/>
    <lineage>
        <taxon>Eukaryota</taxon>
        <taxon>Viridiplantae</taxon>
        <taxon>Streptophyta</taxon>
        <taxon>Embryophyta</taxon>
        <taxon>Tracheophyta</taxon>
        <taxon>Spermatophyta</taxon>
        <taxon>Magnoliopsida</taxon>
        <taxon>Liliopsida</taxon>
        <taxon>Poales</taxon>
        <taxon>Poaceae</taxon>
        <taxon>BOP clade</taxon>
        <taxon>Pooideae</taxon>
        <taxon>Triticodae</taxon>
        <taxon>Triticeae</taxon>
        <taxon>Triticinae</taxon>
        <taxon>Triticum</taxon>
    </lineage>
</organism>
<dbReference type="Proteomes" id="UP000324705">
    <property type="component" value="Chromosome 7A"/>
</dbReference>
<dbReference type="Pfam" id="PF03478">
    <property type="entry name" value="Beta-prop_KIB1-4"/>
    <property type="match status" value="1"/>
</dbReference>
<evidence type="ECO:0000259" key="1">
    <source>
        <dbReference type="Pfam" id="PF03478"/>
    </source>
</evidence>
<evidence type="ECO:0000259" key="2">
    <source>
        <dbReference type="Pfam" id="PF12937"/>
    </source>
</evidence>
<dbReference type="CDD" id="cd09917">
    <property type="entry name" value="F-box_SF"/>
    <property type="match status" value="1"/>
</dbReference>
<dbReference type="Gene3D" id="1.20.1280.50">
    <property type="match status" value="1"/>
</dbReference>
<dbReference type="InterPro" id="IPR005174">
    <property type="entry name" value="KIB1-4_b-propeller"/>
</dbReference>
<dbReference type="SUPFAM" id="SSF81383">
    <property type="entry name" value="F-box domain"/>
    <property type="match status" value="1"/>
</dbReference>
<reference evidence="3 4" key="1">
    <citation type="submission" date="2017-09" db="EMBL/GenBank/DDBJ databases">
        <authorList>
            <consortium name="International Durum Wheat Genome Sequencing Consortium (IDWGSC)"/>
            <person name="Milanesi L."/>
        </authorList>
    </citation>
    <scope>NUCLEOTIDE SEQUENCE [LARGE SCALE GENOMIC DNA]</scope>
    <source>
        <strain evidence="4">cv. Svevo</strain>
    </source>
</reference>
<gene>
    <name evidence="3" type="ORF">TRITD_7Av1G185480</name>
</gene>
<dbReference type="PANTHER" id="PTHR44586:SF6">
    <property type="entry name" value="OS11G0579600 PROTEIN"/>
    <property type="match status" value="1"/>
</dbReference>
<dbReference type="InterPro" id="IPR001810">
    <property type="entry name" value="F-box_dom"/>
</dbReference>
<feature type="domain" description="F-box" evidence="2">
    <location>
        <begin position="8"/>
        <end position="43"/>
    </location>
</feature>
<dbReference type="Pfam" id="PF12937">
    <property type="entry name" value="F-box-like"/>
    <property type="match status" value="1"/>
</dbReference>
<evidence type="ECO:0000313" key="4">
    <source>
        <dbReference type="Proteomes" id="UP000324705"/>
    </source>
</evidence>
<protein>
    <recommendedName>
        <fullName evidence="5">F-box domain-containing protein</fullName>
    </recommendedName>
</protein>
<dbReference type="OMA" id="FFSAYVH"/>
<dbReference type="Gramene" id="TRITD7Av1G185480.1">
    <property type="protein sequence ID" value="TRITD7Av1G185480.1"/>
    <property type="gene ID" value="TRITD7Av1G185480"/>
</dbReference>
<sequence length="449" mass="50793">MEAPAPDWSGLPADILTTVLQLLECPDLLRSASVCTAWHKAVSVLRRIGVCPASQTPYLLYCTEAAGRSALGMYSLSERKAYTMPLPEPPINNWIGSTHGWIVTMDKRSDLTLLNPITGDRIALPPATTMEHVKPILNDGGVLEKYEVSYYDGELPRVEDTPYVSDLDEYGDFFYTKAILSSDPSKGECIVMLIHQPYAQLSFTKVGDVHWNWLKICNFYADCISHDGWFYAMTPQGAIDAFNLNGPSVIHERVLPDMFLFGERSYIVKAPWGDVLQVDRKQILDHEQPGGETYITKIEVYKVDFVEQKRVKMKGIGDHALFIGKSTTSCFSVKHHPDLMPNHVYFTDDHDDELVTGKDDLRDIGVYNLETDTTCKVVYPEPWRTWFPPIWLTPNLAKRGTVSTSLQYIYSQMLLVVYSIFNSNHSLISFFSAYVHNKRNALRIICVSA</sequence>
<evidence type="ECO:0008006" key="5">
    <source>
        <dbReference type="Google" id="ProtNLM"/>
    </source>
</evidence>
<accession>A0A9R0ZI00</accession>
<dbReference type="EMBL" id="LT934123">
    <property type="protein sequence ID" value="VAI77131.1"/>
    <property type="molecule type" value="Genomic_DNA"/>
</dbReference>
<name>A0A9R0ZI00_TRITD</name>